<dbReference type="GO" id="GO:0005576">
    <property type="term" value="C:extracellular region"/>
    <property type="evidence" value="ECO:0007669"/>
    <property type="project" value="UniProtKB-SubCell"/>
</dbReference>
<dbReference type="STRING" id="498257.G2WQY7"/>
<dbReference type="GeneID" id="20702231"/>
<dbReference type="RefSeq" id="XP_009650440.1">
    <property type="nucleotide sequence ID" value="XM_009652145.1"/>
</dbReference>
<comment type="subcellular location">
    <subcellularLocation>
        <location evidence="1">Secreted</location>
    </subcellularLocation>
</comment>
<evidence type="ECO:0000256" key="8">
    <source>
        <dbReference type="ARBA" id="ARBA00023180"/>
    </source>
</evidence>
<evidence type="ECO:0000256" key="9">
    <source>
        <dbReference type="ARBA" id="ARBA00023295"/>
    </source>
</evidence>
<dbReference type="InterPro" id="IPR000743">
    <property type="entry name" value="Glyco_hydro_28"/>
</dbReference>
<evidence type="ECO:0000313" key="19">
    <source>
        <dbReference type="Proteomes" id="UP000001611"/>
    </source>
</evidence>
<evidence type="ECO:0000256" key="10">
    <source>
        <dbReference type="ARBA" id="ARBA00023316"/>
    </source>
</evidence>
<keyword evidence="19" id="KW-1185">Reference proteome</keyword>
<keyword evidence="7" id="KW-1015">Disulfide bond</keyword>
<keyword evidence="6 16" id="KW-0378">Hydrolase</keyword>
<evidence type="ECO:0000256" key="6">
    <source>
        <dbReference type="ARBA" id="ARBA00022801"/>
    </source>
</evidence>
<name>G2WQY7_VERDV</name>
<evidence type="ECO:0000256" key="14">
    <source>
        <dbReference type="ARBA" id="ARBA00042261"/>
    </source>
</evidence>
<proteinExistence type="inferred from homology"/>
<dbReference type="GO" id="GO:0071555">
    <property type="term" value="P:cell wall organization"/>
    <property type="evidence" value="ECO:0007669"/>
    <property type="project" value="UniProtKB-KW"/>
</dbReference>
<dbReference type="Pfam" id="PF00295">
    <property type="entry name" value="Glyco_hydro_28"/>
    <property type="match status" value="1"/>
</dbReference>
<dbReference type="AlphaFoldDB" id="G2WQY7"/>
<evidence type="ECO:0000256" key="5">
    <source>
        <dbReference type="ARBA" id="ARBA00022737"/>
    </source>
</evidence>
<comment type="function">
    <text evidence="11">Specific in hydrolyzing the terminal glycosidic bond of polygalacturonic acid and oligogalacturonates.</text>
</comment>
<evidence type="ECO:0000256" key="17">
    <source>
        <dbReference type="SAM" id="SignalP"/>
    </source>
</evidence>
<dbReference type="Gene3D" id="2.160.20.10">
    <property type="entry name" value="Single-stranded right-handed beta-helix, Pectin lyase-like"/>
    <property type="match status" value="1"/>
</dbReference>
<gene>
    <name evidence="18" type="ORF">VDAG_00768</name>
</gene>
<dbReference type="PANTHER" id="PTHR31736">
    <property type="match status" value="1"/>
</dbReference>
<dbReference type="InterPro" id="IPR011050">
    <property type="entry name" value="Pectin_lyase_fold/virulence"/>
</dbReference>
<feature type="signal peptide" evidence="17">
    <location>
        <begin position="1"/>
        <end position="18"/>
    </location>
</feature>
<keyword evidence="5" id="KW-0677">Repeat</keyword>
<dbReference type="PANTHER" id="PTHR31736:SF6">
    <property type="entry name" value="EXOPOLYGALACTURONASE B-RELATED"/>
    <property type="match status" value="1"/>
</dbReference>
<keyword evidence="3" id="KW-0964">Secreted</keyword>
<evidence type="ECO:0000256" key="15">
    <source>
        <dbReference type="ARBA" id="ARBA00048766"/>
    </source>
</evidence>
<keyword evidence="8" id="KW-0325">Glycoprotein</keyword>
<dbReference type="OrthoDB" id="187139at2759"/>
<evidence type="ECO:0000256" key="11">
    <source>
        <dbReference type="ARBA" id="ARBA00037312"/>
    </source>
</evidence>
<accession>G2WQY7</accession>
<evidence type="ECO:0000256" key="12">
    <source>
        <dbReference type="ARBA" id="ARBA00038933"/>
    </source>
</evidence>
<evidence type="ECO:0000256" key="13">
    <source>
        <dbReference type="ARBA" id="ARBA00041473"/>
    </source>
</evidence>
<dbReference type="InParanoid" id="G2WQY7"/>
<dbReference type="HOGENOM" id="CLU_016031_1_0_1"/>
<comment type="catalytic activity">
    <reaction evidence="15">
        <text>[(1-&gt;4)-alpha-D-galacturonosyl](n) + H2O = alpha-D-galacturonate + [(1-&gt;4)-alpha-D-galacturonosyl](n-1)</text>
        <dbReference type="Rhea" id="RHEA:14117"/>
        <dbReference type="Rhea" id="RHEA-COMP:14570"/>
        <dbReference type="Rhea" id="RHEA-COMP:14572"/>
        <dbReference type="ChEBI" id="CHEBI:15377"/>
        <dbReference type="ChEBI" id="CHEBI:58658"/>
        <dbReference type="ChEBI" id="CHEBI:140523"/>
        <dbReference type="EC" id="3.2.1.67"/>
    </reaction>
</comment>
<dbReference type="GO" id="GO:0005975">
    <property type="term" value="P:carbohydrate metabolic process"/>
    <property type="evidence" value="ECO:0007669"/>
    <property type="project" value="InterPro"/>
</dbReference>
<dbReference type="InterPro" id="IPR012334">
    <property type="entry name" value="Pectin_lyas_fold"/>
</dbReference>
<evidence type="ECO:0000256" key="7">
    <source>
        <dbReference type="ARBA" id="ARBA00023157"/>
    </source>
</evidence>
<dbReference type="SUPFAM" id="SSF51126">
    <property type="entry name" value="Pectin lyase-like"/>
    <property type="match status" value="1"/>
</dbReference>
<feature type="chain" id="PRO_5003439182" description="galacturonan 1,4-alpha-galacturonidase" evidence="17">
    <location>
        <begin position="19"/>
        <end position="469"/>
    </location>
</feature>
<dbReference type="OMA" id="DSPVWHN"/>
<dbReference type="EMBL" id="DS572695">
    <property type="protein sequence ID" value="EGY14086.1"/>
    <property type="molecule type" value="Genomic_DNA"/>
</dbReference>
<dbReference type="GO" id="GO:0004650">
    <property type="term" value="F:polygalacturonase activity"/>
    <property type="evidence" value="ECO:0007669"/>
    <property type="project" value="InterPro"/>
</dbReference>
<dbReference type="GO" id="GO:0047911">
    <property type="term" value="F:galacturan 1,4-alpha-galacturonidase activity"/>
    <property type="evidence" value="ECO:0007669"/>
    <property type="project" value="UniProtKB-EC"/>
</dbReference>
<dbReference type="Proteomes" id="UP000001611">
    <property type="component" value="Chromosome 2"/>
</dbReference>
<evidence type="ECO:0000256" key="3">
    <source>
        <dbReference type="ARBA" id="ARBA00022525"/>
    </source>
</evidence>
<keyword evidence="9 16" id="KW-0326">Glycosidase</keyword>
<evidence type="ECO:0000256" key="4">
    <source>
        <dbReference type="ARBA" id="ARBA00022729"/>
    </source>
</evidence>
<evidence type="ECO:0000313" key="18">
    <source>
        <dbReference type="EMBL" id="EGY14086.1"/>
    </source>
</evidence>
<keyword evidence="10" id="KW-0961">Cell wall biogenesis/degradation</keyword>
<sequence>MKVSALFTALAAATSVIAVAVDLPAGVPRNIQEFREKHPVAKRAPHCRKTFTPRASENAEDDISADLLNAIKSANNGGAVYLPKDQLFVIDEPLDLTFLNDIHIHLEGTIQFTDNVEKWQKNAFYHPFQRSLMFWKWGGKDVRIYGEGTIDGQGQRWWNEFSGAESVFFILIDCRRETDTGRILDPDNDYLRPVLFFAEHIDNLHVEGILMKNSPVWHNFIVDSQSNRAGVEPKNGDFFNSLNVDHIRINRVWVDSDDDCFSPKTNSTDIHVDTMYCNNSHGQSIGSLGQYEGEYVIVKDVVIENVWMLNGNNGARIKVWAGENVAEGFVDNITFRNFYSANDDWPIFLDSCYFNVNAETCRKFPSKMKVSNVLFENFEGYSSGVRGRAVARVSCSPAEGAGCENVKFVNFNVTSPCGGPSVIICDGVEGGLGVDCVPFDSPEAKAALADRCTNPEKAKIEAPWPVRDY</sequence>
<comment type="similarity">
    <text evidence="2 16">Belongs to the glycosyl hydrolase 28 family.</text>
</comment>
<dbReference type="KEGG" id="vda:VDAG_00768"/>
<evidence type="ECO:0000256" key="2">
    <source>
        <dbReference type="ARBA" id="ARBA00008834"/>
    </source>
</evidence>
<dbReference type="eggNOG" id="ENOG502QPPR">
    <property type="taxonomic scope" value="Eukaryota"/>
</dbReference>
<evidence type="ECO:0000256" key="16">
    <source>
        <dbReference type="RuleBase" id="RU361169"/>
    </source>
</evidence>
<organism evidence="18 19">
    <name type="scientific">Verticillium dahliae (strain VdLs.17 / ATCC MYA-4575 / FGSC 10137)</name>
    <name type="common">Verticillium wilt</name>
    <dbReference type="NCBI Taxonomy" id="498257"/>
    <lineage>
        <taxon>Eukaryota</taxon>
        <taxon>Fungi</taxon>
        <taxon>Dikarya</taxon>
        <taxon>Ascomycota</taxon>
        <taxon>Pezizomycotina</taxon>
        <taxon>Sordariomycetes</taxon>
        <taxon>Hypocreomycetidae</taxon>
        <taxon>Glomerellales</taxon>
        <taxon>Plectosphaerellaceae</taxon>
        <taxon>Verticillium</taxon>
    </lineage>
</organism>
<reference evidence="18 19" key="1">
    <citation type="submission" date="2008-03" db="EMBL/GenBank/DDBJ databases">
        <title>The Genome Sequence of Verticillium dahliae VdLs.17.</title>
        <authorList>
            <consortium name="The Broad Institute Genome Sequencing Platform"/>
            <person name="Ma L.-J.J."/>
            <person name="Klosterman S.J."/>
            <person name="Subbarao K."/>
            <person name="Dobinson K."/>
            <person name="Veronese P."/>
            <person name="Kang S."/>
            <person name="Gold S.E."/>
            <person name="Young S."/>
            <person name="Jaffe D."/>
            <person name="Gnerre S."/>
            <person name="Berlin A."/>
            <person name="Heiman D."/>
            <person name="Hepburn T."/>
            <person name="Sykes S."/>
            <person name="Alvarado L."/>
            <person name="Kodira C.D."/>
            <person name="Lander E."/>
            <person name="Galagan J."/>
            <person name="Nusbaum C."/>
            <person name="Birren B."/>
        </authorList>
    </citation>
    <scope>NUCLEOTIDE SEQUENCE [LARGE SCALE GENOMIC DNA]</scope>
    <source>
        <strain evidence="19">VdLs.17 / ATCC MYA-4575 / FGSC 10137</strain>
    </source>
</reference>
<keyword evidence="4 17" id="KW-0732">Signal</keyword>
<evidence type="ECO:0000256" key="1">
    <source>
        <dbReference type="ARBA" id="ARBA00004613"/>
    </source>
</evidence>
<dbReference type="EC" id="3.2.1.67" evidence="12"/>
<protein>
    <recommendedName>
        <fullName evidence="12">galacturonan 1,4-alpha-galacturonidase</fullName>
        <ecNumber evidence="12">3.2.1.67</ecNumber>
    </recommendedName>
    <alternativeName>
        <fullName evidence="13">Galacturan 1,4-alpha-galacturonidase B</fullName>
    </alternativeName>
    <alternativeName>
        <fullName evidence="14">Poly(1,4-alpha-D-galacturonide)galacturonohydrolase B</fullName>
    </alternativeName>
</protein>